<proteinExistence type="predicted"/>
<protein>
    <submittedName>
        <fullName evidence="1">Uncharacterized protein</fullName>
    </submittedName>
</protein>
<dbReference type="Proteomes" id="UP000527143">
    <property type="component" value="Unassembled WGS sequence"/>
</dbReference>
<evidence type="ECO:0000313" key="2">
    <source>
        <dbReference type="Proteomes" id="UP000527143"/>
    </source>
</evidence>
<evidence type="ECO:0000313" key="1">
    <source>
        <dbReference type="EMBL" id="MBB5712632.1"/>
    </source>
</evidence>
<dbReference type="AlphaFoldDB" id="A0A840YSI9"/>
<gene>
    <name evidence="1" type="ORF">FHT02_003892</name>
</gene>
<comment type="caution">
    <text evidence="1">The sequence shown here is derived from an EMBL/GenBank/DDBJ whole genome shotgun (WGS) entry which is preliminary data.</text>
</comment>
<sequence>MIVELYGATREQRALAVSQRRGLSAGLTTTALRPIENIEALGNIRRWPDPDDRQWLIVTMSPRLEDADNWLDLQKGSEQLGLWLA</sequence>
<organism evidence="1 2">
    <name type="scientific">Sphingomonas xinjiangensis</name>
    <dbReference type="NCBI Taxonomy" id="643568"/>
    <lineage>
        <taxon>Bacteria</taxon>
        <taxon>Pseudomonadati</taxon>
        <taxon>Pseudomonadota</taxon>
        <taxon>Alphaproteobacteria</taxon>
        <taxon>Sphingomonadales</taxon>
        <taxon>Sphingomonadaceae</taxon>
        <taxon>Sphingomonas</taxon>
    </lineage>
</organism>
<reference evidence="1 2" key="1">
    <citation type="submission" date="2020-08" db="EMBL/GenBank/DDBJ databases">
        <title>Genomic Encyclopedia of Type Strains, Phase IV (KMG-IV): sequencing the most valuable type-strain genomes for metagenomic binning, comparative biology and taxonomic classification.</title>
        <authorList>
            <person name="Goeker M."/>
        </authorList>
    </citation>
    <scope>NUCLEOTIDE SEQUENCE [LARGE SCALE GENOMIC DNA]</scope>
    <source>
        <strain evidence="1 2">DSM 26736</strain>
    </source>
</reference>
<accession>A0A840YSI9</accession>
<dbReference type="RefSeq" id="WP_184091327.1">
    <property type="nucleotide sequence ID" value="NZ_JACIJF010000021.1"/>
</dbReference>
<name>A0A840YSI9_9SPHN</name>
<dbReference type="EMBL" id="JACIJF010000021">
    <property type="protein sequence ID" value="MBB5712632.1"/>
    <property type="molecule type" value="Genomic_DNA"/>
</dbReference>
<keyword evidence="2" id="KW-1185">Reference proteome</keyword>